<evidence type="ECO:0000256" key="2">
    <source>
        <dbReference type="ARBA" id="ARBA00023015"/>
    </source>
</evidence>
<dbReference type="PRINTS" id="PR00039">
    <property type="entry name" value="HTHLYSR"/>
</dbReference>
<evidence type="ECO:0000256" key="4">
    <source>
        <dbReference type="ARBA" id="ARBA00023163"/>
    </source>
</evidence>
<dbReference type="GO" id="GO:0003677">
    <property type="term" value="F:DNA binding"/>
    <property type="evidence" value="ECO:0007669"/>
    <property type="project" value="UniProtKB-KW"/>
</dbReference>
<evidence type="ECO:0000256" key="3">
    <source>
        <dbReference type="ARBA" id="ARBA00023125"/>
    </source>
</evidence>
<dbReference type="GO" id="GO:0003700">
    <property type="term" value="F:DNA-binding transcription factor activity"/>
    <property type="evidence" value="ECO:0007669"/>
    <property type="project" value="InterPro"/>
</dbReference>
<dbReference type="InterPro" id="IPR000847">
    <property type="entry name" value="LysR_HTH_N"/>
</dbReference>
<evidence type="ECO:0000256" key="1">
    <source>
        <dbReference type="ARBA" id="ARBA00009437"/>
    </source>
</evidence>
<feature type="domain" description="HTH lysR-type" evidence="6">
    <location>
        <begin position="13"/>
        <end position="70"/>
    </location>
</feature>
<keyword evidence="4" id="KW-0804">Transcription</keyword>
<dbReference type="FunFam" id="1.10.10.10:FF:000001">
    <property type="entry name" value="LysR family transcriptional regulator"/>
    <property type="match status" value="1"/>
</dbReference>
<dbReference type="EMBL" id="LK995542">
    <property type="protein sequence ID" value="CED92540.1"/>
    <property type="molecule type" value="Genomic_DNA"/>
</dbReference>
<evidence type="ECO:0000259" key="6">
    <source>
        <dbReference type="PROSITE" id="PS50931"/>
    </source>
</evidence>
<reference evidence="7" key="1">
    <citation type="submission" date="2014-07" db="EMBL/GenBank/DDBJ databases">
        <authorList>
            <person name="Zhang J.E."/>
            <person name="Yang H."/>
            <person name="Guo J."/>
            <person name="Deng Z."/>
            <person name="Luo H."/>
            <person name="Luo M."/>
            <person name="Zhao B."/>
        </authorList>
    </citation>
    <scope>NUCLEOTIDE SEQUENCE</scope>
    <source>
        <strain evidence="7">AM4</strain>
    </source>
</reference>
<organism evidence="7">
    <name type="scientific">Actinomyces succiniciruminis</name>
    <dbReference type="NCBI Taxonomy" id="1522002"/>
    <lineage>
        <taxon>Bacteria</taxon>
        <taxon>Bacillati</taxon>
        <taxon>Actinomycetota</taxon>
        <taxon>Actinomycetes</taxon>
        <taxon>Actinomycetales</taxon>
        <taxon>Actinomycetaceae</taxon>
        <taxon>Actinomyces</taxon>
    </lineage>
</organism>
<evidence type="ECO:0000256" key="5">
    <source>
        <dbReference type="SAM" id="MobiDB-lite"/>
    </source>
</evidence>
<dbReference type="AlphaFoldDB" id="A0A1L7RQJ5"/>
<gene>
    <name evidence="7" type="ORF">AAM4_2708</name>
</gene>
<dbReference type="InterPro" id="IPR036390">
    <property type="entry name" value="WH_DNA-bd_sf"/>
</dbReference>
<keyword evidence="3" id="KW-0238">DNA-binding</keyword>
<dbReference type="Pfam" id="PF03466">
    <property type="entry name" value="LysR_substrate"/>
    <property type="match status" value="1"/>
</dbReference>
<sequence>MPDMPSWHILFDMEIRTLRYFAAVAREENMTRAAAQLHVSQPTLSKQMKALERELGHKLFVRHSFSIELTEEGRLLRERAEDLIGLADRIEADFLTLGDVTGGDLYLGLAESYQVGLLARQLKLLKQECPGLRYHVTSGDTEQVTEKLDRGLLDFAAIVEEPDGERFSRYETLPLPVADRWGVVLRHDDALAGKKAVTVDDLAGLPLFCSEQSWARDIPAWAGSRMGELQLEGTFRLPYNGAVFAREGLGYLLTFDRLVDTSPSSGLAFRPLEPALESRMYLIWRRQQAQSPMAERFLERLRASLADDDTLAPSTSLSVRPRSTSRTPRRS</sequence>
<dbReference type="SUPFAM" id="SSF53850">
    <property type="entry name" value="Periplasmic binding protein-like II"/>
    <property type="match status" value="1"/>
</dbReference>
<dbReference type="InterPro" id="IPR036388">
    <property type="entry name" value="WH-like_DNA-bd_sf"/>
</dbReference>
<dbReference type="CDD" id="cd05466">
    <property type="entry name" value="PBP2_LTTR_substrate"/>
    <property type="match status" value="1"/>
</dbReference>
<dbReference type="PANTHER" id="PTHR30346">
    <property type="entry name" value="TRANSCRIPTIONAL DUAL REGULATOR HCAR-RELATED"/>
    <property type="match status" value="1"/>
</dbReference>
<dbReference type="InterPro" id="IPR005119">
    <property type="entry name" value="LysR_subst-bd"/>
</dbReference>
<feature type="region of interest" description="Disordered" evidence="5">
    <location>
        <begin position="311"/>
        <end position="331"/>
    </location>
</feature>
<dbReference type="Pfam" id="PF00126">
    <property type="entry name" value="HTH_1"/>
    <property type="match status" value="1"/>
</dbReference>
<dbReference type="Gene3D" id="3.40.190.10">
    <property type="entry name" value="Periplasmic binding protein-like II"/>
    <property type="match status" value="2"/>
</dbReference>
<dbReference type="Gene3D" id="1.10.10.10">
    <property type="entry name" value="Winged helix-like DNA-binding domain superfamily/Winged helix DNA-binding domain"/>
    <property type="match status" value="1"/>
</dbReference>
<proteinExistence type="inferred from homology"/>
<comment type="similarity">
    <text evidence="1">Belongs to the LysR transcriptional regulatory family.</text>
</comment>
<evidence type="ECO:0000313" key="7">
    <source>
        <dbReference type="EMBL" id="CED92540.1"/>
    </source>
</evidence>
<name>A0A1L7RQJ5_9ACTO</name>
<keyword evidence="2" id="KW-0805">Transcription regulation</keyword>
<dbReference type="PANTHER" id="PTHR30346:SF0">
    <property type="entry name" value="HCA OPERON TRANSCRIPTIONAL ACTIVATOR HCAR"/>
    <property type="match status" value="1"/>
</dbReference>
<accession>A0A1L7RQJ5</accession>
<dbReference type="SUPFAM" id="SSF46785">
    <property type="entry name" value="Winged helix' DNA-binding domain"/>
    <property type="match status" value="1"/>
</dbReference>
<feature type="compositionally biased region" description="Low complexity" evidence="5">
    <location>
        <begin position="313"/>
        <end position="331"/>
    </location>
</feature>
<dbReference type="PROSITE" id="PS50931">
    <property type="entry name" value="HTH_LYSR"/>
    <property type="match status" value="1"/>
</dbReference>
<protein>
    <submittedName>
        <fullName evidence="7">Transcriptional regulator, LysR</fullName>
    </submittedName>
</protein>
<dbReference type="GO" id="GO:0032993">
    <property type="term" value="C:protein-DNA complex"/>
    <property type="evidence" value="ECO:0007669"/>
    <property type="project" value="TreeGrafter"/>
</dbReference>